<evidence type="ECO:0000256" key="3">
    <source>
        <dbReference type="ARBA" id="ARBA00023125"/>
    </source>
</evidence>
<evidence type="ECO:0000256" key="4">
    <source>
        <dbReference type="ARBA" id="ARBA00023163"/>
    </source>
</evidence>
<dbReference type="Gene3D" id="3.40.50.2300">
    <property type="match status" value="2"/>
</dbReference>
<keyword evidence="1" id="KW-0678">Repressor</keyword>
<dbReference type="Proteomes" id="UP000222106">
    <property type="component" value="Unassembled WGS sequence"/>
</dbReference>
<keyword evidence="4" id="KW-0804">Transcription</keyword>
<dbReference type="SUPFAM" id="SSF47413">
    <property type="entry name" value="lambda repressor-like DNA-binding domains"/>
    <property type="match status" value="1"/>
</dbReference>
<dbReference type="InterPro" id="IPR046335">
    <property type="entry name" value="LacI/GalR-like_sensor"/>
</dbReference>
<evidence type="ECO:0000259" key="5">
    <source>
        <dbReference type="PROSITE" id="PS50932"/>
    </source>
</evidence>
<name>A0A2A9EM97_9MICO</name>
<dbReference type="PANTHER" id="PTHR30146">
    <property type="entry name" value="LACI-RELATED TRANSCRIPTIONAL REPRESSOR"/>
    <property type="match status" value="1"/>
</dbReference>
<dbReference type="PANTHER" id="PTHR30146:SF148">
    <property type="entry name" value="HTH-TYPE TRANSCRIPTIONAL REPRESSOR PURR-RELATED"/>
    <property type="match status" value="1"/>
</dbReference>
<organism evidence="6 7">
    <name type="scientific">Georgenia soli</name>
    <dbReference type="NCBI Taxonomy" id="638953"/>
    <lineage>
        <taxon>Bacteria</taxon>
        <taxon>Bacillati</taxon>
        <taxon>Actinomycetota</taxon>
        <taxon>Actinomycetes</taxon>
        <taxon>Micrococcales</taxon>
        <taxon>Bogoriellaceae</taxon>
        <taxon>Georgenia</taxon>
    </lineage>
</organism>
<protein>
    <submittedName>
        <fullName evidence="6">LacI family transcriptional regulator</fullName>
    </submittedName>
</protein>
<dbReference type="CDD" id="cd06288">
    <property type="entry name" value="PBP1_sucrose_transcription_regulator"/>
    <property type="match status" value="1"/>
</dbReference>
<keyword evidence="3" id="KW-0238">DNA-binding</keyword>
<evidence type="ECO:0000256" key="2">
    <source>
        <dbReference type="ARBA" id="ARBA00023015"/>
    </source>
</evidence>
<dbReference type="GO" id="GO:0000976">
    <property type="term" value="F:transcription cis-regulatory region binding"/>
    <property type="evidence" value="ECO:0007669"/>
    <property type="project" value="TreeGrafter"/>
</dbReference>
<keyword evidence="7" id="KW-1185">Reference proteome</keyword>
<dbReference type="GO" id="GO:0003700">
    <property type="term" value="F:DNA-binding transcription factor activity"/>
    <property type="evidence" value="ECO:0007669"/>
    <property type="project" value="TreeGrafter"/>
</dbReference>
<dbReference type="Pfam" id="PF13377">
    <property type="entry name" value="Peripla_BP_3"/>
    <property type="match status" value="1"/>
</dbReference>
<dbReference type="InterPro" id="IPR000843">
    <property type="entry name" value="HTH_LacI"/>
</dbReference>
<dbReference type="InterPro" id="IPR028082">
    <property type="entry name" value="Peripla_BP_I"/>
</dbReference>
<sequence>MSPRVRISDVARRAGVAPSTVSAVLNEVSGARVKDSTRERVRQAADELGYAPNALARGLRTRRSGTLAFISDVIATTPYAGQLIQGAQDTAWAAGHVLMVVNTGGDPAIESRALAVLRQQQVAGVLWATMSHRVVPAPVPPHGTPLVLLDAQDGTGAVPSVIPDEEAGARAAVAELADHGHRRIGFVLDREDSPASDGRTAGYRAALAERGLPVEDALVARARSCSAGGEEAAGVLLDRPHPPTAIFAFTDQMAVGVYHAAAARGLRIPEDLSVVGFDDLAVLAQELRPGLSSIALPHYAMGQTAAATLLRLVEDPHAEVPAVQRVRTRVVRRGSVGPAPSA</sequence>
<evidence type="ECO:0000313" key="6">
    <source>
        <dbReference type="EMBL" id="PFG39382.1"/>
    </source>
</evidence>
<dbReference type="InterPro" id="IPR010982">
    <property type="entry name" value="Lambda_DNA-bd_dom_sf"/>
</dbReference>
<evidence type="ECO:0000313" key="7">
    <source>
        <dbReference type="Proteomes" id="UP000222106"/>
    </source>
</evidence>
<evidence type="ECO:0000256" key="1">
    <source>
        <dbReference type="ARBA" id="ARBA00022491"/>
    </source>
</evidence>
<dbReference type="SUPFAM" id="SSF53822">
    <property type="entry name" value="Periplasmic binding protein-like I"/>
    <property type="match status" value="1"/>
</dbReference>
<comment type="caution">
    <text evidence="6">The sequence shown here is derived from an EMBL/GenBank/DDBJ whole genome shotgun (WGS) entry which is preliminary data.</text>
</comment>
<proteinExistence type="predicted"/>
<reference evidence="6 7" key="1">
    <citation type="submission" date="2017-10" db="EMBL/GenBank/DDBJ databases">
        <title>Sequencing the genomes of 1000 actinobacteria strains.</title>
        <authorList>
            <person name="Klenk H.-P."/>
        </authorList>
    </citation>
    <scope>NUCLEOTIDE SEQUENCE [LARGE SCALE GENOMIC DNA]</scope>
    <source>
        <strain evidence="6 7">DSM 21838</strain>
    </source>
</reference>
<dbReference type="SMART" id="SM00354">
    <property type="entry name" value="HTH_LACI"/>
    <property type="match status" value="1"/>
</dbReference>
<gene>
    <name evidence="6" type="ORF">ATJ97_1888</name>
</gene>
<feature type="domain" description="HTH lacI-type" evidence="5">
    <location>
        <begin position="5"/>
        <end position="61"/>
    </location>
</feature>
<dbReference type="CDD" id="cd01392">
    <property type="entry name" value="HTH_LacI"/>
    <property type="match status" value="1"/>
</dbReference>
<dbReference type="Pfam" id="PF00356">
    <property type="entry name" value="LacI"/>
    <property type="match status" value="1"/>
</dbReference>
<dbReference type="EMBL" id="PDJI01000004">
    <property type="protein sequence ID" value="PFG39382.1"/>
    <property type="molecule type" value="Genomic_DNA"/>
</dbReference>
<accession>A0A2A9EM97</accession>
<dbReference type="PROSITE" id="PS50932">
    <property type="entry name" value="HTH_LACI_2"/>
    <property type="match status" value="1"/>
</dbReference>
<dbReference type="RefSeq" id="WP_098483500.1">
    <property type="nucleotide sequence ID" value="NZ_PDJI01000004.1"/>
</dbReference>
<dbReference type="OrthoDB" id="3227375at2"/>
<dbReference type="Gene3D" id="1.10.260.40">
    <property type="entry name" value="lambda repressor-like DNA-binding domains"/>
    <property type="match status" value="1"/>
</dbReference>
<dbReference type="AlphaFoldDB" id="A0A2A9EM97"/>
<keyword evidence="2" id="KW-0805">Transcription regulation</keyword>